<evidence type="ECO:0000256" key="2">
    <source>
        <dbReference type="SAM" id="Phobius"/>
    </source>
</evidence>
<accession>A0A1H6NU23</accession>
<feature type="region of interest" description="Disordered" evidence="1">
    <location>
        <begin position="13"/>
        <end position="34"/>
    </location>
</feature>
<keyword evidence="2" id="KW-0812">Transmembrane</keyword>
<evidence type="ECO:0000313" key="4">
    <source>
        <dbReference type="Proteomes" id="UP000182272"/>
    </source>
</evidence>
<organism evidence="3 4">
    <name type="scientific">Pseudomonas asplenii</name>
    <dbReference type="NCBI Taxonomy" id="53407"/>
    <lineage>
        <taxon>Bacteria</taxon>
        <taxon>Pseudomonadati</taxon>
        <taxon>Pseudomonadota</taxon>
        <taxon>Gammaproteobacteria</taxon>
        <taxon>Pseudomonadales</taxon>
        <taxon>Pseudomonadaceae</taxon>
        <taxon>Pseudomonas</taxon>
    </lineage>
</organism>
<dbReference type="EMBL" id="LT629972">
    <property type="protein sequence ID" value="SEI16105.1"/>
    <property type="molecule type" value="Genomic_DNA"/>
</dbReference>
<proteinExistence type="predicted"/>
<keyword evidence="2" id="KW-0472">Membrane</keyword>
<feature type="transmembrane region" description="Helical" evidence="2">
    <location>
        <begin position="49"/>
        <end position="69"/>
    </location>
</feature>
<keyword evidence="2" id="KW-1133">Transmembrane helix</keyword>
<gene>
    <name evidence="3" type="ORF">SAMN05216581_3098</name>
</gene>
<name>A0A1H6NU23_9PSED</name>
<evidence type="ECO:0000313" key="3">
    <source>
        <dbReference type="EMBL" id="SEI16105.1"/>
    </source>
</evidence>
<reference evidence="3 4" key="1">
    <citation type="submission" date="2016-10" db="EMBL/GenBank/DDBJ databases">
        <authorList>
            <person name="de Groot N.N."/>
        </authorList>
    </citation>
    <scope>NUCLEOTIDE SEQUENCE [LARGE SCALE GENOMIC DNA]</scope>
    <source>
        <strain evidence="3 4">LMG 2158</strain>
    </source>
</reference>
<feature type="compositionally biased region" description="Polar residues" evidence="1">
    <location>
        <begin position="15"/>
        <end position="26"/>
    </location>
</feature>
<protein>
    <submittedName>
        <fullName evidence="3">Uncharacterized protein</fullName>
    </submittedName>
</protein>
<sequence>MYPVCIEFHAKHLQRPTNKPTQTQSHDTGEPEFSLPAFNHEDVSMFRRITLLIPALILLSLSGCIILPHDHGGWHDHRYYDGGPGYYGGGPGYYRR</sequence>
<evidence type="ECO:0000256" key="1">
    <source>
        <dbReference type="SAM" id="MobiDB-lite"/>
    </source>
</evidence>
<dbReference type="AlphaFoldDB" id="A0A1H6NU23"/>
<dbReference type="Proteomes" id="UP000182272">
    <property type="component" value="Chromosome I"/>
</dbReference>